<accession>A0AAV6XAR8</accession>
<sequence length="324" mass="36129">MESTIGNTKVWRWVERDIPPPQVKTLVARDKITPITHDTTYPIRNNSINSLFDLADINEDGQPAMNPSSNHTGLGLGDQTGLKDHHSPFNLTRPPDFSIKEDTSSDDESVEERDIEKVVTCGGDLGQGDGVPVKFVIQVSSMVSLQDSSRVHIFSKRNGFDPPQIKRFKSSKRGIWLKLIAGRMKNNSVGGSRSRGSSSYSSHTGVSIDDDPKYCGCGVLLHIQTSRTKKNSGRRFKACPIRGERSCQLFKWLDDDIPPGTLLIIRELEDHSCELSHQLNILKRRYQTMVCVAAISLIVLCLAIIIPNTIIPNRVNRLPIGYRI</sequence>
<keyword evidence="6" id="KW-1133">Transmembrane helix</keyword>
<evidence type="ECO:0000256" key="6">
    <source>
        <dbReference type="SAM" id="Phobius"/>
    </source>
</evidence>
<feature type="domain" description="GRF-type" evidence="7">
    <location>
        <begin position="215"/>
        <end position="256"/>
    </location>
</feature>
<evidence type="ECO:0000256" key="1">
    <source>
        <dbReference type="ARBA" id="ARBA00022723"/>
    </source>
</evidence>
<proteinExistence type="predicted"/>
<comment type="caution">
    <text evidence="8">The sequence shown here is derived from an EMBL/GenBank/DDBJ whole genome shotgun (WGS) entry which is preliminary data.</text>
</comment>
<keyword evidence="9" id="KW-1185">Reference proteome</keyword>
<dbReference type="GO" id="GO:0008270">
    <property type="term" value="F:zinc ion binding"/>
    <property type="evidence" value="ECO:0007669"/>
    <property type="project" value="UniProtKB-KW"/>
</dbReference>
<feature type="region of interest" description="Disordered" evidence="5">
    <location>
        <begin position="59"/>
        <end position="114"/>
    </location>
</feature>
<keyword evidence="6" id="KW-0472">Membrane</keyword>
<dbReference type="PROSITE" id="PS51999">
    <property type="entry name" value="ZF_GRF"/>
    <property type="match status" value="1"/>
</dbReference>
<name>A0AAV6XAR8_9LAMI</name>
<feature type="transmembrane region" description="Helical" evidence="6">
    <location>
        <begin position="286"/>
        <end position="307"/>
    </location>
</feature>
<organism evidence="8 9">
    <name type="scientific">Buddleja alternifolia</name>
    <dbReference type="NCBI Taxonomy" id="168488"/>
    <lineage>
        <taxon>Eukaryota</taxon>
        <taxon>Viridiplantae</taxon>
        <taxon>Streptophyta</taxon>
        <taxon>Embryophyta</taxon>
        <taxon>Tracheophyta</taxon>
        <taxon>Spermatophyta</taxon>
        <taxon>Magnoliopsida</taxon>
        <taxon>eudicotyledons</taxon>
        <taxon>Gunneridae</taxon>
        <taxon>Pentapetalae</taxon>
        <taxon>asterids</taxon>
        <taxon>lamiids</taxon>
        <taxon>Lamiales</taxon>
        <taxon>Scrophulariaceae</taxon>
        <taxon>Buddlejeae</taxon>
        <taxon>Buddleja</taxon>
    </lineage>
</organism>
<dbReference type="InterPro" id="IPR010666">
    <property type="entry name" value="Znf_GRF"/>
</dbReference>
<evidence type="ECO:0000256" key="3">
    <source>
        <dbReference type="ARBA" id="ARBA00022833"/>
    </source>
</evidence>
<dbReference type="PANTHER" id="PTHR33248">
    <property type="entry name" value="ZINC ION-BINDING PROTEIN"/>
    <property type="match status" value="1"/>
</dbReference>
<evidence type="ECO:0000313" key="8">
    <source>
        <dbReference type="EMBL" id="KAG8377239.1"/>
    </source>
</evidence>
<dbReference type="EMBL" id="WHWC01000008">
    <property type="protein sequence ID" value="KAG8377239.1"/>
    <property type="molecule type" value="Genomic_DNA"/>
</dbReference>
<reference evidence="8" key="1">
    <citation type="submission" date="2019-10" db="EMBL/GenBank/DDBJ databases">
        <authorList>
            <person name="Zhang R."/>
            <person name="Pan Y."/>
            <person name="Wang J."/>
            <person name="Ma R."/>
            <person name="Yu S."/>
        </authorList>
    </citation>
    <scope>NUCLEOTIDE SEQUENCE</scope>
    <source>
        <strain evidence="8">LA-IB0</strain>
        <tissue evidence="8">Leaf</tissue>
    </source>
</reference>
<evidence type="ECO:0000256" key="5">
    <source>
        <dbReference type="SAM" id="MobiDB-lite"/>
    </source>
</evidence>
<keyword evidence="1" id="KW-0479">Metal-binding</keyword>
<keyword evidence="3" id="KW-0862">Zinc</keyword>
<keyword evidence="2 4" id="KW-0863">Zinc-finger</keyword>
<dbReference type="Pfam" id="PF06839">
    <property type="entry name" value="Zn_ribbon_GRF"/>
    <property type="match status" value="1"/>
</dbReference>
<evidence type="ECO:0000313" key="9">
    <source>
        <dbReference type="Proteomes" id="UP000826271"/>
    </source>
</evidence>
<keyword evidence="6" id="KW-0812">Transmembrane</keyword>
<evidence type="ECO:0000259" key="7">
    <source>
        <dbReference type="PROSITE" id="PS51999"/>
    </source>
</evidence>
<evidence type="ECO:0000256" key="2">
    <source>
        <dbReference type="ARBA" id="ARBA00022771"/>
    </source>
</evidence>
<gene>
    <name evidence="8" type="ORF">BUALT_Bualt08G0007600</name>
</gene>
<dbReference type="Proteomes" id="UP000826271">
    <property type="component" value="Unassembled WGS sequence"/>
</dbReference>
<feature type="compositionally biased region" description="Low complexity" evidence="5">
    <location>
        <begin position="188"/>
        <end position="206"/>
    </location>
</feature>
<evidence type="ECO:0000256" key="4">
    <source>
        <dbReference type="PROSITE-ProRule" id="PRU01343"/>
    </source>
</evidence>
<dbReference type="AlphaFoldDB" id="A0AAV6XAR8"/>
<protein>
    <recommendedName>
        <fullName evidence="7">GRF-type domain-containing protein</fullName>
    </recommendedName>
</protein>
<feature type="region of interest" description="Disordered" evidence="5">
    <location>
        <begin position="187"/>
        <end position="206"/>
    </location>
</feature>